<dbReference type="Pfam" id="PF13671">
    <property type="entry name" value="AAA_33"/>
    <property type="match status" value="1"/>
</dbReference>
<keyword evidence="3" id="KW-1185">Reference proteome</keyword>
<proteinExistence type="predicted"/>
<evidence type="ECO:0000256" key="1">
    <source>
        <dbReference type="SAM" id="MobiDB-lite"/>
    </source>
</evidence>
<dbReference type="InterPro" id="IPR027417">
    <property type="entry name" value="P-loop_NTPase"/>
</dbReference>
<protein>
    <submittedName>
        <fullName evidence="2">AAA family ATPase</fullName>
    </submittedName>
</protein>
<reference evidence="3" key="1">
    <citation type="journal article" date="2019" name="Int. J. Syst. Evol. Microbiol.">
        <title>The Global Catalogue of Microorganisms (GCM) 10K type strain sequencing project: providing services to taxonomists for standard genome sequencing and annotation.</title>
        <authorList>
            <consortium name="The Broad Institute Genomics Platform"/>
            <consortium name="The Broad Institute Genome Sequencing Center for Infectious Disease"/>
            <person name="Wu L."/>
            <person name="Ma J."/>
        </authorList>
    </citation>
    <scope>NUCLEOTIDE SEQUENCE [LARGE SCALE GENOMIC DNA]</scope>
    <source>
        <strain evidence="3">JCM 12696</strain>
    </source>
</reference>
<dbReference type="InterPro" id="IPR011009">
    <property type="entry name" value="Kinase-like_dom_sf"/>
</dbReference>
<comment type="caution">
    <text evidence="2">The sequence shown here is derived from an EMBL/GenBank/DDBJ whole genome shotgun (WGS) entry which is preliminary data.</text>
</comment>
<evidence type="ECO:0000313" key="3">
    <source>
        <dbReference type="Proteomes" id="UP001501371"/>
    </source>
</evidence>
<dbReference type="SUPFAM" id="SSF52540">
    <property type="entry name" value="P-loop containing nucleoside triphosphate hydrolases"/>
    <property type="match status" value="1"/>
</dbReference>
<dbReference type="SUPFAM" id="SSF56112">
    <property type="entry name" value="Protein kinase-like (PK-like)"/>
    <property type="match status" value="1"/>
</dbReference>
<accession>A0ABP4F4U2</accession>
<dbReference type="PANTHER" id="PTHR43883">
    <property type="entry name" value="SLR0207 PROTEIN"/>
    <property type="match status" value="1"/>
</dbReference>
<dbReference type="Proteomes" id="UP001501371">
    <property type="component" value="Unassembled WGS sequence"/>
</dbReference>
<sequence length="522" mass="56350">MAPATSPDPAHAFARPPDTGGRVTSEAEAARAGLAETHTAVVVFVGNRAYKVKKPVDLGFLDFRTVGARRAACDREIALNRRFSPDVYEGLGEFGPPRGGPPEPVVVMRRMPTARRLAHLVSVGAPVGDALRGVARLLAACHARSPRSATIDREGTRDALLARWEASFEQVRGLGERPLSGFSEIEHLVRRYLRGRKDVFDVRIREGRVVDGHGDLMAQDIFCLDDGPRVLDCLEFDDRLRYVDGLDDAAFLTMDLERLGAPDAAAAFLAAYSEYSGDFAPVSLRHHYVAYRAFVRAKVSLFQAHQGLDVLRSDAELLADLTTRHLRTSAVRLVLVGGLPASGKSTLAGALADRFGFTLLSSDRLRKELAGIPPDRAAPAAYGEGIYTAEWTRRTYDTLVGRASALLSAGESVVLDATWTDGAHRAAAARAAERCDADVIAFRCEVPSDLTARRLRERPPGPSDAGPAVVDALATTADPWPEATVVNTSGALEAAVARASGLIRPDGLDHTRIFRRSYMEPG</sequence>
<dbReference type="InterPro" id="IPR052732">
    <property type="entry name" value="Cell-binding_unc_protein"/>
</dbReference>
<gene>
    <name evidence="2" type="ORF">GCM10009654_10260</name>
</gene>
<dbReference type="PANTHER" id="PTHR43883:SF1">
    <property type="entry name" value="GLUCONOKINASE"/>
    <property type="match status" value="1"/>
</dbReference>
<name>A0ABP4F4U2_9ACTN</name>
<dbReference type="Gene3D" id="3.90.1200.10">
    <property type="match status" value="1"/>
</dbReference>
<dbReference type="Gene3D" id="3.40.50.300">
    <property type="entry name" value="P-loop containing nucleotide triphosphate hydrolases"/>
    <property type="match status" value="1"/>
</dbReference>
<feature type="region of interest" description="Disordered" evidence="1">
    <location>
        <begin position="1"/>
        <end position="24"/>
    </location>
</feature>
<dbReference type="EMBL" id="BAAAKV010000006">
    <property type="protein sequence ID" value="GAA1156362.1"/>
    <property type="molecule type" value="Genomic_DNA"/>
</dbReference>
<evidence type="ECO:0000313" key="2">
    <source>
        <dbReference type="EMBL" id="GAA1156362.1"/>
    </source>
</evidence>
<organism evidence="2 3">
    <name type="scientific">Streptomyces hebeiensis</name>
    <dbReference type="NCBI Taxonomy" id="229486"/>
    <lineage>
        <taxon>Bacteria</taxon>
        <taxon>Bacillati</taxon>
        <taxon>Actinomycetota</taxon>
        <taxon>Actinomycetes</taxon>
        <taxon>Kitasatosporales</taxon>
        <taxon>Streptomycetaceae</taxon>
        <taxon>Streptomyces</taxon>
    </lineage>
</organism>